<dbReference type="HOGENOM" id="CLU_715200_0_0_9"/>
<dbReference type="eggNOG" id="COG0823">
    <property type="taxonomic scope" value="Bacteria"/>
</dbReference>
<keyword evidence="1" id="KW-0732">Signal</keyword>
<reference evidence="3" key="1">
    <citation type="submission" date="2007-10" db="EMBL/GenBank/DDBJ databases">
        <title>Complete sequence of chromosome of Desulforudis audaxviator MP104C.</title>
        <authorList>
            <person name="Copeland A."/>
            <person name="Lucas S."/>
            <person name="Lapidus A."/>
            <person name="Barry K."/>
            <person name="Glavina del Rio T."/>
            <person name="Dalin E."/>
            <person name="Tice H."/>
            <person name="Bruce D."/>
            <person name="Pitluck S."/>
            <person name="Lowry S.R."/>
            <person name="Larimer F."/>
            <person name="Land M.L."/>
            <person name="Hauser L."/>
            <person name="Kyrpides N."/>
            <person name="Ivanova N.N."/>
            <person name="Richardson P."/>
        </authorList>
    </citation>
    <scope>NUCLEOTIDE SEQUENCE [LARGE SCALE GENOMIC DNA]</scope>
    <source>
        <strain evidence="3">MP104C</strain>
    </source>
</reference>
<dbReference type="OrthoDB" id="1805421at2"/>
<dbReference type="PROSITE" id="PS51257">
    <property type="entry name" value="PROKAR_LIPOPROTEIN"/>
    <property type="match status" value="1"/>
</dbReference>
<evidence type="ECO:0000256" key="1">
    <source>
        <dbReference type="SAM" id="SignalP"/>
    </source>
</evidence>
<protein>
    <recommendedName>
        <fullName evidence="4">WD40 domain protein beta Propeller</fullName>
    </recommendedName>
</protein>
<dbReference type="AlphaFoldDB" id="B1I538"/>
<dbReference type="InterPro" id="IPR011042">
    <property type="entry name" value="6-blade_b-propeller_TolB-like"/>
</dbReference>
<gene>
    <name evidence="2" type="ordered locus">Daud_1565</name>
</gene>
<proteinExistence type="predicted"/>
<keyword evidence="3" id="KW-1185">Reference proteome</keyword>
<reference evidence="2 3" key="2">
    <citation type="journal article" date="2008" name="Science">
        <title>Environmental genomics reveals a single-species ecosystem deep within Earth.</title>
        <authorList>
            <person name="Chivian D."/>
            <person name="Brodie E.L."/>
            <person name="Alm E.J."/>
            <person name="Culley D.E."/>
            <person name="Dehal P.S."/>
            <person name="Desantis T.Z."/>
            <person name="Gihring T.M."/>
            <person name="Lapidus A."/>
            <person name="Lin L.H."/>
            <person name="Lowry S.R."/>
            <person name="Moser D.P."/>
            <person name="Richardson P.M."/>
            <person name="Southam G."/>
            <person name="Wanger G."/>
            <person name="Pratt L.M."/>
            <person name="Andersen G.L."/>
            <person name="Hazen T.C."/>
            <person name="Brockman F.J."/>
            <person name="Arkin A.P."/>
            <person name="Onstott T.C."/>
        </authorList>
    </citation>
    <scope>NUCLEOTIDE SEQUENCE [LARGE SCALE GENOMIC DNA]</scope>
    <source>
        <strain evidence="2 3">MP104C</strain>
    </source>
</reference>
<organism evidence="2 3">
    <name type="scientific">Desulforudis audaxviator (strain MP104C)</name>
    <dbReference type="NCBI Taxonomy" id="477974"/>
    <lineage>
        <taxon>Bacteria</taxon>
        <taxon>Bacillati</taxon>
        <taxon>Bacillota</taxon>
        <taxon>Clostridia</taxon>
        <taxon>Thermoanaerobacterales</taxon>
        <taxon>Candidatus Desulforudaceae</taxon>
        <taxon>Candidatus Desulforudis</taxon>
    </lineage>
</organism>
<sequence length="386" mass="42317">MLRRFWFKILILLLFTAFAAAGCGGVPPAVPELGPAPPEAGGVAPVRVPEQQQGLAGDFTVLRLPGLPPHFELAGWLDTETLVGRSGDRVTVFRQYTGETFTLGGTAWNVWPAPDGSRVAYNNEQGIWVADTKTGADTLVVARDPQRETAPGGVIWAPDSTRFLFTYEHEWDSEFFVVEPGGEPSRLDTEMENYFLKAAVAWPVADRVLFTVRASAKKDGTREYGSGYRSDFAVYDISDGSFERITDLNDGCFITFEGSAAEGRFAYLIRDEQQRPLETGLMDTEGRGVNRRGVNPAVSGLLTSAVGGSVYYLRPVEHVGPGDLMRILVEQDGRLVPVVDITYDYPLRFHRSPDGRQLGFTFGAPVPVEGGYTAATFGYLIVECKR</sequence>
<feature type="signal peptide" evidence="1">
    <location>
        <begin position="1"/>
        <end position="19"/>
    </location>
</feature>
<evidence type="ECO:0000313" key="3">
    <source>
        <dbReference type="Proteomes" id="UP000008544"/>
    </source>
</evidence>
<dbReference type="Proteomes" id="UP000008544">
    <property type="component" value="Chromosome"/>
</dbReference>
<feature type="chain" id="PRO_5002764965" description="WD40 domain protein beta Propeller" evidence="1">
    <location>
        <begin position="20"/>
        <end position="386"/>
    </location>
</feature>
<dbReference type="SUPFAM" id="SSF82171">
    <property type="entry name" value="DPP6 N-terminal domain-like"/>
    <property type="match status" value="1"/>
</dbReference>
<name>B1I538_DESAP</name>
<evidence type="ECO:0000313" key="2">
    <source>
        <dbReference type="EMBL" id="ACA60067.1"/>
    </source>
</evidence>
<evidence type="ECO:0008006" key="4">
    <source>
        <dbReference type="Google" id="ProtNLM"/>
    </source>
</evidence>
<dbReference type="Gene3D" id="2.120.10.30">
    <property type="entry name" value="TolB, C-terminal domain"/>
    <property type="match status" value="1"/>
</dbReference>
<dbReference type="EMBL" id="CP000860">
    <property type="protein sequence ID" value="ACA60067.1"/>
    <property type="molecule type" value="Genomic_DNA"/>
</dbReference>
<dbReference type="KEGG" id="dau:Daud_1565"/>
<accession>B1I538</accession>
<dbReference type="STRING" id="477974.Daud_1565"/>